<feature type="compositionally biased region" description="Low complexity" evidence="5">
    <location>
        <begin position="540"/>
        <end position="555"/>
    </location>
</feature>
<dbReference type="PANTHER" id="PTHR13430">
    <property type="match status" value="1"/>
</dbReference>
<feature type="compositionally biased region" description="Low complexity" evidence="5">
    <location>
        <begin position="469"/>
        <end position="485"/>
    </location>
</feature>
<dbReference type="InterPro" id="IPR040182">
    <property type="entry name" value="ATG13"/>
</dbReference>
<dbReference type="RefSeq" id="XP_062878493.1">
    <property type="nucleotide sequence ID" value="XM_063022423.1"/>
</dbReference>
<dbReference type="InterPro" id="IPR018731">
    <property type="entry name" value="Atg13_N"/>
</dbReference>
<evidence type="ECO:0000256" key="5">
    <source>
        <dbReference type="SAM" id="MobiDB-lite"/>
    </source>
</evidence>
<name>A0AAX4HC83_9ASCO</name>
<gene>
    <name evidence="7" type="ORF">PUMCH_003456</name>
</gene>
<dbReference type="Proteomes" id="UP001338582">
    <property type="component" value="Chromosome 4"/>
</dbReference>
<dbReference type="GO" id="GO:0034727">
    <property type="term" value="P:piecemeal microautophagy of the nucleus"/>
    <property type="evidence" value="ECO:0007669"/>
    <property type="project" value="TreeGrafter"/>
</dbReference>
<evidence type="ECO:0000256" key="1">
    <source>
        <dbReference type="ARBA" id="ARBA00005246"/>
    </source>
</evidence>
<feature type="region of interest" description="Disordered" evidence="5">
    <location>
        <begin position="538"/>
        <end position="560"/>
    </location>
</feature>
<evidence type="ECO:0000256" key="2">
    <source>
        <dbReference type="ARBA" id="ARBA00013801"/>
    </source>
</evidence>
<sequence>MAKTAAPAAEGMANKQKLKTLQVVQNFFTKVLQVIVQSRSLAEPKTPHGDSASKINKWFNLYMASLDDEGVRHELRAWKAHLDLTLFPPMIIETCLDLSQLSAHEHVVLEDDSKSVWPVLEGELREIVVERWLIKFDCHSQPAAQNAANTDELPLMYKQAIILLRTIYSLVRLLPSFKLRKLVCKPSSKNLALVNHFLDGSQPVTSKNRIGLSKSIIPQHLLGESHLTQRDFAPIVTSLGTLSVSVVYRNHYLFRAQDQEERLSSQFATSDKELAENALHRLSLDETALAKTQSVSSTLGSRVVIPSAQRQDSKTPFRGSFEQFRERFLVLPCTSDHLERLQMSPPRPANIPKSVGQGRNSFQPFRVGSIGSSSPPHQGSHSPAPSNPHSSMVERRVSITSNRSGSNASLIALLRNPRGGTSSSAAATNMNVSGSQNHTASLARSIASSHGSHLAHEEGPGEIVGTPKFLSSFGSRQSRRFSSTSGKLAGAGHHNDSNTSYMGTSLDLGSSVAPSSGIYIDDDISSFVRMIDGKSELRLSTSSNNSGSRSSPHSNDQSSHADALNRFHMLKSQYQQLGDSVNASLVLQKHYSSRDNQSIDSRLTGSKLANSGNLSSPPPPTISPSSHDNTNLPSISSRLTGADHEAGCGSGGSSGSYSSKMPGSVSHRSRSASSDKKDVISGPVTTRPGQGIHYHDVFEDDDESTEFYSRNRRNKSCDGNDIDYDNDDLLFEMTDTR</sequence>
<dbReference type="GO" id="GO:0000407">
    <property type="term" value="C:phagophore assembly site"/>
    <property type="evidence" value="ECO:0007669"/>
    <property type="project" value="TreeGrafter"/>
</dbReference>
<dbReference type="GeneID" id="88174520"/>
<feature type="compositionally biased region" description="Low complexity" evidence="5">
    <location>
        <begin position="655"/>
        <end position="666"/>
    </location>
</feature>
<feature type="compositionally biased region" description="Polar residues" evidence="5">
    <location>
        <begin position="627"/>
        <end position="639"/>
    </location>
</feature>
<feature type="region of interest" description="Disordered" evidence="5">
    <location>
        <begin position="591"/>
        <end position="723"/>
    </location>
</feature>
<feature type="region of interest" description="Disordered" evidence="5">
    <location>
        <begin position="419"/>
        <end position="497"/>
    </location>
</feature>
<keyword evidence="8" id="KW-1185">Reference proteome</keyword>
<evidence type="ECO:0000256" key="4">
    <source>
        <dbReference type="RuleBase" id="RU361214"/>
    </source>
</evidence>
<dbReference type="GO" id="GO:0000423">
    <property type="term" value="P:mitophagy"/>
    <property type="evidence" value="ECO:0007669"/>
    <property type="project" value="TreeGrafter"/>
</dbReference>
<evidence type="ECO:0000259" key="6">
    <source>
        <dbReference type="Pfam" id="PF10033"/>
    </source>
</evidence>
<keyword evidence="3 4" id="KW-0072">Autophagy</keyword>
<dbReference type="GO" id="GO:1990316">
    <property type="term" value="C:Atg1/ULK1 kinase complex"/>
    <property type="evidence" value="ECO:0007669"/>
    <property type="project" value="InterPro"/>
</dbReference>
<accession>A0AAX4HC83</accession>
<dbReference type="EMBL" id="CP138897">
    <property type="protein sequence ID" value="WPK26111.1"/>
    <property type="molecule type" value="Genomic_DNA"/>
</dbReference>
<proteinExistence type="inferred from homology"/>
<feature type="compositionally biased region" description="Low complexity" evidence="5">
    <location>
        <begin position="368"/>
        <end position="391"/>
    </location>
</feature>
<feature type="compositionally biased region" description="Polar residues" evidence="5">
    <location>
        <begin position="419"/>
        <end position="451"/>
    </location>
</feature>
<dbReference type="GO" id="GO:0034497">
    <property type="term" value="P:protein localization to phagophore assembly site"/>
    <property type="evidence" value="ECO:0007669"/>
    <property type="project" value="TreeGrafter"/>
</dbReference>
<dbReference type="Pfam" id="PF10033">
    <property type="entry name" value="ATG13"/>
    <property type="match status" value="1"/>
</dbReference>
<dbReference type="PANTHER" id="PTHR13430:SF4">
    <property type="entry name" value="AUTOPHAGY-RELATED PROTEIN 13"/>
    <property type="match status" value="1"/>
</dbReference>
<reference evidence="7 8" key="1">
    <citation type="submission" date="2023-10" db="EMBL/GenBank/DDBJ databases">
        <title>Draft Genome Sequence of Candida saopaulonensis from a very Premature Infant with Sepsis.</title>
        <authorList>
            <person name="Ning Y."/>
            <person name="Dai R."/>
            <person name="Xiao M."/>
            <person name="Xu Y."/>
            <person name="Yan Q."/>
            <person name="Zhang L."/>
        </authorList>
    </citation>
    <scope>NUCLEOTIDE SEQUENCE [LARGE SCALE GENOMIC DNA]</scope>
    <source>
        <strain evidence="7 8">19XY460</strain>
    </source>
</reference>
<dbReference type="GO" id="GO:0005829">
    <property type="term" value="C:cytosol"/>
    <property type="evidence" value="ECO:0007669"/>
    <property type="project" value="TreeGrafter"/>
</dbReference>
<dbReference type="KEGG" id="asau:88174520"/>
<feature type="region of interest" description="Disordered" evidence="5">
    <location>
        <begin position="340"/>
        <end position="393"/>
    </location>
</feature>
<evidence type="ECO:0000313" key="8">
    <source>
        <dbReference type="Proteomes" id="UP001338582"/>
    </source>
</evidence>
<dbReference type="InterPro" id="IPR036570">
    <property type="entry name" value="HORMA_dom_sf"/>
</dbReference>
<evidence type="ECO:0000256" key="3">
    <source>
        <dbReference type="ARBA" id="ARBA00023006"/>
    </source>
</evidence>
<dbReference type="Gene3D" id="3.30.900.10">
    <property type="entry name" value="HORMA domain"/>
    <property type="match status" value="1"/>
</dbReference>
<organism evidence="7 8">
    <name type="scientific">Australozyma saopauloensis</name>
    <dbReference type="NCBI Taxonomy" id="291208"/>
    <lineage>
        <taxon>Eukaryota</taxon>
        <taxon>Fungi</taxon>
        <taxon>Dikarya</taxon>
        <taxon>Ascomycota</taxon>
        <taxon>Saccharomycotina</taxon>
        <taxon>Pichiomycetes</taxon>
        <taxon>Metschnikowiaceae</taxon>
        <taxon>Australozyma</taxon>
    </lineage>
</organism>
<feature type="domain" description="Autophagy-related protein 13 N-terminal" evidence="6">
    <location>
        <begin position="24"/>
        <end position="254"/>
    </location>
</feature>
<evidence type="ECO:0000313" key="7">
    <source>
        <dbReference type="EMBL" id="WPK26111.1"/>
    </source>
</evidence>
<dbReference type="Gene3D" id="6.10.140.1900">
    <property type="match status" value="1"/>
</dbReference>
<comment type="similarity">
    <text evidence="1 4">Belongs to the ATG13 family. Fungi subfamily.</text>
</comment>
<dbReference type="AlphaFoldDB" id="A0AAX4HC83"/>
<feature type="compositionally biased region" description="Polar residues" evidence="5">
    <location>
        <begin position="594"/>
        <end position="614"/>
    </location>
</feature>
<protein>
    <recommendedName>
        <fullName evidence="2 4">Autophagy-related protein 13</fullName>
    </recommendedName>
</protein>